<dbReference type="eggNOG" id="ENOG502N5CQ">
    <property type="taxonomic scope" value="Archaea"/>
</dbReference>
<gene>
    <name evidence="1" type="ORF">C446_10935</name>
</gene>
<comment type="caution">
    <text evidence="1">The sequence shown here is derived from an EMBL/GenBank/DDBJ whole genome shotgun (WGS) entry which is preliminary data.</text>
</comment>
<reference evidence="1 2" key="1">
    <citation type="journal article" date="2014" name="PLoS Genet.">
        <title>Phylogenetically driven sequencing of extremely halophilic archaea reveals strategies for static and dynamic osmo-response.</title>
        <authorList>
            <person name="Becker E.A."/>
            <person name="Seitzer P.M."/>
            <person name="Tritt A."/>
            <person name="Larsen D."/>
            <person name="Krusor M."/>
            <person name="Yao A.I."/>
            <person name="Wu D."/>
            <person name="Madern D."/>
            <person name="Eisen J.A."/>
            <person name="Darling A.E."/>
            <person name="Facciotti M.T."/>
        </authorList>
    </citation>
    <scope>NUCLEOTIDE SEQUENCE [LARGE SCALE GENOMIC DNA]</scope>
    <source>
        <strain evidence="1 2">JCM 10879</strain>
    </source>
</reference>
<name>M0LYM9_9EURY</name>
<proteinExistence type="predicted"/>
<protein>
    <submittedName>
        <fullName evidence="1">Uncharacterized protein</fullName>
    </submittedName>
</protein>
<dbReference type="EMBL" id="AOMA01000108">
    <property type="protein sequence ID" value="EMA37220.1"/>
    <property type="molecule type" value="Genomic_DNA"/>
</dbReference>
<evidence type="ECO:0000313" key="1">
    <source>
        <dbReference type="EMBL" id="EMA37220.1"/>
    </source>
</evidence>
<organism evidence="1 2">
    <name type="scientific">Halobiforma nitratireducens JCM 10879</name>
    <dbReference type="NCBI Taxonomy" id="1227454"/>
    <lineage>
        <taxon>Archaea</taxon>
        <taxon>Methanobacteriati</taxon>
        <taxon>Methanobacteriota</taxon>
        <taxon>Stenosarchaea group</taxon>
        <taxon>Halobacteria</taxon>
        <taxon>Halobacteriales</taxon>
        <taxon>Natrialbaceae</taxon>
        <taxon>Halobiforma</taxon>
    </lineage>
</organism>
<dbReference type="AlphaFoldDB" id="M0LYM9"/>
<evidence type="ECO:0000313" key="2">
    <source>
        <dbReference type="Proteomes" id="UP000011607"/>
    </source>
</evidence>
<accession>M0LYM9</accession>
<dbReference type="Proteomes" id="UP000011607">
    <property type="component" value="Unassembled WGS sequence"/>
</dbReference>
<sequence>MSSFDGEVPVRSAMSVTIGINTATIGVLLTKPAVLPASPIVAASCRHSSSPVSAISRSPRQ</sequence>
<keyword evidence="2" id="KW-1185">Reference proteome</keyword>